<reference evidence="1 2" key="1">
    <citation type="submission" date="2024-04" db="EMBL/GenBank/DDBJ databases">
        <title>Tritrichomonas musculus Genome.</title>
        <authorList>
            <person name="Alves-Ferreira E."/>
            <person name="Grigg M."/>
            <person name="Lorenzi H."/>
            <person name="Galac M."/>
        </authorList>
    </citation>
    <scope>NUCLEOTIDE SEQUENCE [LARGE SCALE GENOMIC DNA]</scope>
    <source>
        <strain evidence="1 2">EAF2021</strain>
    </source>
</reference>
<protein>
    <recommendedName>
        <fullName evidence="3">HEAT repeat domain-containing protein</fullName>
    </recommendedName>
</protein>
<accession>A0ABR2KW03</accession>
<evidence type="ECO:0008006" key="3">
    <source>
        <dbReference type="Google" id="ProtNLM"/>
    </source>
</evidence>
<dbReference type="SUPFAM" id="SSF48371">
    <property type="entry name" value="ARM repeat"/>
    <property type="match status" value="1"/>
</dbReference>
<sequence length="415" mass="47646">MQFNLTDFTHDGGRKMILDKTTRNQILKDLSRVIKEREAIPYLCCAQSFLPPQEAFDFIIQMVTFQDTIAYNCACEILRELAKNVDLGGKIDNFQNGDSIRRALILNSIPLPVDEEYIPFIFEAAKSEYNLNRCAFLNLVYRMKDQKPPISPNLTNMITHTLVKFAEDTSIPVQCVWLKPAFHYLKNNSSFPSMLNNIIRNSDPEVKATLALHFSEAYDITKEVIALLTDKNPRIVAAAIPSLAKMNLHDDIIAPIFSNSSHIVRVLILRNLNTIPEYAIKDYLKENSYEVMIDLIRFLGRDKKWMKFVKSLFSDEKLYEDDSWRKSYELLSIPFEMLQEVGEDAFHFALKKVQSHPLKLMKKSVAVLASFARIDPSYTKVVEDVMTILANKKTVYASQALNLLRKEKEDAEGNN</sequence>
<dbReference type="InterPro" id="IPR016024">
    <property type="entry name" value="ARM-type_fold"/>
</dbReference>
<name>A0ABR2KW03_9EUKA</name>
<comment type="caution">
    <text evidence="1">The sequence shown here is derived from an EMBL/GenBank/DDBJ whole genome shotgun (WGS) entry which is preliminary data.</text>
</comment>
<evidence type="ECO:0000313" key="1">
    <source>
        <dbReference type="EMBL" id="KAK8894647.1"/>
    </source>
</evidence>
<gene>
    <name evidence="1" type="ORF">M9Y10_023084</name>
</gene>
<dbReference type="Gene3D" id="1.25.10.10">
    <property type="entry name" value="Leucine-rich Repeat Variant"/>
    <property type="match status" value="1"/>
</dbReference>
<dbReference type="Proteomes" id="UP001470230">
    <property type="component" value="Unassembled WGS sequence"/>
</dbReference>
<keyword evidence="2" id="KW-1185">Reference proteome</keyword>
<dbReference type="EMBL" id="JAPFFF010000003">
    <property type="protein sequence ID" value="KAK8894647.1"/>
    <property type="molecule type" value="Genomic_DNA"/>
</dbReference>
<organism evidence="1 2">
    <name type="scientific">Tritrichomonas musculus</name>
    <dbReference type="NCBI Taxonomy" id="1915356"/>
    <lineage>
        <taxon>Eukaryota</taxon>
        <taxon>Metamonada</taxon>
        <taxon>Parabasalia</taxon>
        <taxon>Tritrichomonadida</taxon>
        <taxon>Tritrichomonadidae</taxon>
        <taxon>Tritrichomonas</taxon>
    </lineage>
</organism>
<dbReference type="InterPro" id="IPR011989">
    <property type="entry name" value="ARM-like"/>
</dbReference>
<proteinExistence type="predicted"/>
<evidence type="ECO:0000313" key="2">
    <source>
        <dbReference type="Proteomes" id="UP001470230"/>
    </source>
</evidence>